<dbReference type="InterPro" id="IPR043429">
    <property type="entry name" value="ArtM/GltK/GlnP/TcyL/YhdX-like"/>
</dbReference>
<feature type="transmembrane region" description="Helical" evidence="9">
    <location>
        <begin position="26"/>
        <end position="47"/>
    </location>
</feature>
<comment type="subcellular location">
    <subcellularLocation>
        <location evidence="1">Cell inner membrane</location>
        <topology evidence="1">Multi-pass membrane protein</topology>
    </subcellularLocation>
    <subcellularLocation>
        <location evidence="9">Cell membrane</location>
        <topology evidence="9">Multi-pass membrane protein</topology>
    </subcellularLocation>
</comment>
<dbReference type="InterPro" id="IPR010065">
    <property type="entry name" value="AA_ABC_transptr_permease_3TM"/>
</dbReference>
<dbReference type="Proteomes" id="UP000752297">
    <property type="component" value="Unassembled WGS sequence"/>
</dbReference>
<feature type="transmembrane region" description="Helical" evidence="9">
    <location>
        <begin position="102"/>
        <end position="125"/>
    </location>
</feature>
<keyword evidence="7 9" id="KW-1133">Transmembrane helix</keyword>
<keyword evidence="8 9" id="KW-0472">Membrane</keyword>
<evidence type="ECO:0000256" key="4">
    <source>
        <dbReference type="ARBA" id="ARBA00022475"/>
    </source>
</evidence>
<evidence type="ECO:0000256" key="1">
    <source>
        <dbReference type="ARBA" id="ARBA00004429"/>
    </source>
</evidence>
<evidence type="ECO:0000256" key="5">
    <source>
        <dbReference type="ARBA" id="ARBA00022519"/>
    </source>
</evidence>
<evidence type="ECO:0000259" key="10">
    <source>
        <dbReference type="PROSITE" id="PS50928"/>
    </source>
</evidence>
<evidence type="ECO:0000313" key="11">
    <source>
        <dbReference type="EMBL" id="MBV2142941.1"/>
    </source>
</evidence>
<comment type="caution">
    <text evidence="11">The sequence shown here is derived from an EMBL/GenBank/DDBJ whole genome shotgun (WGS) entry which is preliminary data.</text>
</comment>
<dbReference type="GO" id="GO:0043190">
    <property type="term" value="C:ATP-binding cassette (ABC) transporter complex"/>
    <property type="evidence" value="ECO:0007669"/>
    <property type="project" value="InterPro"/>
</dbReference>
<feature type="domain" description="ABC transmembrane type-1" evidence="10">
    <location>
        <begin position="66"/>
        <end position="263"/>
    </location>
</feature>
<reference evidence="11 12" key="1">
    <citation type="submission" date="2021-06" db="EMBL/GenBank/DDBJ databases">
        <title>Falsochrobactrum tianjin sp.nov., a new petroleum-degrading bacteria isolated from oily soils.</title>
        <authorList>
            <person name="Chen G."/>
            <person name="Chen H."/>
            <person name="Tian J."/>
            <person name="Qing J."/>
            <person name="Zhong L."/>
            <person name="Ma W."/>
            <person name="Song Y."/>
            <person name="Cui X."/>
            <person name="Yan B."/>
        </authorList>
    </citation>
    <scope>NUCLEOTIDE SEQUENCE [LARGE SCALE GENOMIC DNA]</scope>
    <source>
        <strain evidence="11 12">TDYN1</strain>
    </source>
</reference>
<dbReference type="NCBIfam" id="TIGR01726">
    <property type="entry name" value="HEQRo_perm_3TM"/>
    <property type="match status" value="1"/>
</dbReference>
<dbReference type="PANTHER" id="PTHR30614:SF10">
    <property type="entry name" value="ARGININE ABC TRANSPORTER PERMEASE PROTEIN ARTM"/>
    <property type="match status" value="1"/>
</dbReference>
<evidence type="ECO:0000256" key="7">
    <source>
        <dbReference type="ARBA" id="ARBA00022989"/>
    </source>
</evidence>
<keyword evidence="6 9" id="KW-0812">Transmembrane</keyword>
<protein>
    <submittedName>
        <fullName evidence="11">ABC transporter permease</fullName>
    </submittedName>
</protein>
<proteinExistence type="inferred from homology"/>
<comment type="similarity">
    <text evidence="2">Belongs to the binding-protein-dependent transport system permease family. HisMQ subfamily.</text>
</comment>
<feature type="transmembrane region" description="Helical" evidence="9">
    <location>
        <begin position="242"/>
        <end position="263"/>
    </location>
</feature>
<keyword evidence="5" id="KW-0997">Cell inner membrane</keyword>
<dbReference type="GO" id="GO:0006865">
    <property type="term" value="P:amino acid transport"/>
    <property type="evidence" value="ECO:0007669"/>
    <property type="project" value="TreeGrafter"/>
</dbReference>
<dbReference type="RefSeq" id="WP_217676885.1">
    <property type="nucleotide sequence ID" value="NZ_JAHRVA010000001.1"/>
</dbReference>
<feature type="transmembrane region" description="Helical" evidence="9">
    <location>
        <begin position="67"/>
        <end position="90"/>
    </location>
</feature>
<dbReference type="AlphaFoldDB" id="A0A949PKM5"/>
<dbReference type="PANTHER" id="PTHR30614">
    <property type="entry name" value="MEMBRANE COMPONENT OF AMINO ACID ABC TRANSPORTER"/>
    <property type="match status" value="1"/>
</dbReference>
<dbReference type="CDD" id="cd06261">
    <property type="entry name" value="TM_PBP2"/>
    <property type="match status" value="1"/>
</dbReference>
<gene>
    <name evidence="11" type="ORF">KUG47_05450</name>
</gene>
<keyword evidence="3 9" id="KW-0813">Transport</keyword>
<evidence type="ECO:0000256" key="8">
    <source>
        <dbReference type="ARBA" id="ARBA00023136"/>
    </source>
</evidence>
<evidence type="ECO:0000256" key="2">
    <source>
        <dbReference type="ARBA" id="ARBA00010072"/>
    </source>
</evidence>
<evidence type="ECO:0000256" key="6">
    <source>
        <dbReference type="ARBA" id="ARBA00022692"/>
    </source>
</evidence>
<dbReference type="Pfam" id="PF00528">
    <property type="entry name" value="BPD_transp_1"/>
    <property type="match status" value="1"/>
</dbReference>
<dbReference type="EMBL" id="JAHRVA010000001">
    <property type="protein sequence ID" value="MBV2142941.1"/>
    <property type="molecule type" value="Genomic_DNA"/>
</dbReference>
<dbReference type="PROSITE" id="PS50928">
    <property type="entry name" value="ABC_TM1"/>
    <property type="match status" value="1"/>
</dbReference>
<dbReference type="InterPro" id="IPR000515">
    <property type="entry name" value="MetI-like"/>
</dbReference>
<feature type="transmembrane region" description="Helical" evidence="9">
    <location>
        <begin position="210"/>
        <end position="230"/>
    </location>
</feature>
<dbReference type="GO" id="GO:0022857">
    <property type="term" value="F:transmembrane transporter activity"/>
    <property type="evidence" value="ECO:0007669"/>
    <property type="project" value="InterPro"/>
</dbReference>
<evidence type="ECO:0000313" key="12">
    <source>
        <dbReference type="Proteomes" id="UP000752297"/>
    </source>
</evidence>
<evidence type="ECO:0000256" key="3">
    <source>
        <dbReference type="ARBA" id="ARBA00022448"/>
    </source>
</evidence>
<evidence type="ECO:0000256" key="9">
    <source>
        <dbReference type="RuleBase" id="RU363032"/>
    </source>
</evidence>
<accession>A0A949PKM5</accession>
<sequence length="276" mass="31369">MSETISGNSGMMPPPPVARSWTRARVAGHVIVAIWALLFAGLAIYLYNAWRIDLFETYALRYWSGLLTTLQLVAVSIVIGAILSLPITAARMSKKRWVRNIAFGYVYFFRGTPLLAQTFLIYYGFGTFRPFLSDIGLWSFFRDAWNCAILAFSLNTAAYQAEILRGAIQSIPRGQWEGAAALGISKRVAFWKIILPQSLIVALRPYGNEVILMIKGSAIVAIITVLDLMGETRRAYSRTFDFQTYLWAAVIYLLIVECLRHIWDFLERRLTRHLVR</sequence>
<organism evidence="11 12">
    <name type="scientific">Falsochrobactrum tianjinense</name>
    <dbReference type="NCBI Taxonomy" id="2706015"/>
    <lineage>
        <taxon>Bacteria</taxon>
        <taxon>Pseudomonadati</taxon>
        <taxon>Pseudomonadota</taxon>
        <taxon>Alphaproteobacteria</taxon>
        <taxon>Hyphomicrobiales</taxon>
        <taxon>Brucellaceae</taxon>
        <taxon>Falsochrobactrum</taxon>
    </lineage>
</organism>
<name>A0A949PKM5_9HYPH</name>
<keyword evidence="4" id="KW-1003">Cell membrane</keyword>
<keyword evidence="12" id="KW-1185">Reference proteome</keyword>